<accession>A0A2T0WQT2</accession>
<dbReference type="EMBL" id="PVTR01000003">
    <property type="protein sequence ID" value="PRY89056.1"/>
    <property type="molecule type" value="Genomic_DNA"/>
</dbReference>
<evidence type="ECO:0000313" key="3">
    <source>
        <dbReference type="EMBL" id="PRY89056.1"/>
    </source>
</evidence>
<dbReference type="RefSeq" id="WP_106132842.1">
    <property type="nucleotide sequence ID" value="NZ_PVTR01000003.1"/>
</dbReference>
<feature type="chain" id="PRO_5015697729" evidence="1">
    <location>
        <begin position="20"/>
        <end position="347"/>
    </location>
</feature>
<name>A0A2T0WQT2_9BACT</name>
<evidence type="ECO:0000256" key="1">
    <source>
        <dbReference type="SAM" id="SignalP"/>
    </source>
</evidence>
<dbReference type="Proteomes" id="UP000238157">
    <property type="component" value="Unassembled WGS sequence"/>
</dbReference>
<dbReference type="InterPro" id="IPR036278">
    <property type="entry name" value="Sialidase_sf"/>
</dbReference>
<reference evidence="3 4" key="1">
    <citation type="submission" date="2018-03" db="EMBL/GenBank/DDBJ databases">
        <title>Genomic Encyclopedia of Archaeal and Bacterial Type Strains, Phase II (KMG-II): from individual species to whole genera.</title>
        <authorList>
            <person name="Goeker M."/>
        </authorList>
    </citation>
    <scope>NUCLEOTIDE SEQUENCE [LARGE SCALE GENOMIC DNA]</scope>
    <source>
        <strain evidence="3 4">DSM 27929</strain>
    </source>
</reference>
<comment type="caution">
    <text evidence="3">The sequence shown here is derived from an EMBL/GenBank/DDBJ whole genome shotgun (WGS) entry which is preliminary data.</text>
</comment>
<evidence type="ECO:0000313" key="4">
    <source>
        <dbReference type="Proteomes" id="UP000238157"/>
    </source>
</evidence>
<protein>
    <submittedName>
        <fullName evidence="3">Putative neuraminidase</fullName>
    </submittedName>
</protein>
<keyword evidence="4" id="KW-1185">Reference proteome</keyword>
<organism evidence="3 4">
    <name type="scientific">Mongoliibacter ruber</name>
    <dbReference type="NCBI Taxonomy" id="1750599"/>
    <lineage>
        <taxon>Bacteria</taxon>
        <taxon>Pseudomonadati</taxon>
        <taxon>Bacteroidota</taxon>
        <taxon>Cytophagia</taxon>
        <taxon>Cytophagales</taxon>
        <taxon>Cyclobacteriaceae</taxon>
        <taxon>Mongoliibacter</taxon>
    </lineage>
</organism>
<proteinExistence type="predicted"/>
<dbReference type="SUPFAM" id="SSF50939">
    <property type="entry name" value="Sialidases"/>
    <property type="match status" value="1"/>
</dbReference>
<keyword evidence="1" id="KW-0732">Signal</keyword>
<gene>
    <name evidence="3" type="ORF">CLW00_103177</name>
</gene>
<dbReference type="Gene3D" id="2.120.10.10">
    <property type="match status" value="1"/>
</dbReference>
<dbReference type="OrthoDB" id="41724at2"/>
<dbReference type="AlphaFoldDB" id="A0A2T0WQT2"/>
<feature type="domain" description="Sialidase" evidence="2">
    <location>
        <begin position="55"/>
        <end position="324"/>
    </location>
</feature>
<feature type="signal peptide" evidence="1">
    <location>
        <begin position="1"/>
        <end position="19"/>
    </location>
</feature>
<dbReference type="Pfam" id="PF13088">
    <property type="entry name" value="BNR_2"/>
    <property type="match status" value="1"/>
</dbReference>
<dbReference type="PANTHER" id="PTHR43752:SF2">
    <property type="entry name" value="BNR_ASP-BOX REPEAT FAMILY PROTEIN"/>
    <property type="match status" value="1"/>
</dbReference>
<dbReference type="CDD" id="cd15482">
    <property type="entry name" value="Sialidase_non-viral"/>
    <property type="match status" value="1"/>
</dbReference>
<dbReference type="InterPro" id="IPR011040">
    <property type="entry name" value="Sialidase"/>
</dbReference>
<sequence>MKKYILSTAFILASFMLLAQEHELNILTDEFIFGNDKPFDQCHASSIERLENGDYMIVWFAGTKEKADDVGIWMSKGKDGNWSSPSLLVKTRDDAHWNPVLFNAPDNNLYLYFKVGKEIDDWETWVMHSSDLGVNWSDPQELIEGDRGGRGPVRNHMLVLFDGTWLAPASLEKNRVWNAFVDRSEDQGKTWIQSETLILDRETIVGEGVIQPALWESAALHVHMLLRTSAGKIGRSDSHDGGLTWSPVELTELPNNNSGIDVAHIGGDTLAFISNPVGENWGKRYPIQLALSYDNGKTWPVQKALEEGSGDNEFSYPSMIYHEGELVLCYTWNREKIKFVRVKLEEQ</sequence>
<dbReference type="PANTHER" id="PTHR43752">
    <property type="entry name" value="BNR/ASP-BOX REPEAT FAMILY PROTEIN"/>
    <property type="match status" value="1"/>
</dbReference>
<evidence type="ECO:0000259" key="2">
    <source>
        <dbReference type="Pfam" id="PF13088"/>
    </source>
</evidence>